<evidence type="ECO:0000313" key="1">
    <source>
        <dbReference type="EMBL" id="PKY51396.1"/>
    </source>
</evidence>
<comment type="caution">
    <text evidence="1">The sequence shown here is derived from an EMBL/GenBank/DDBJ whole genome shotgun (WGS) entry which is preliminary data.</text>
</comment>
<dbReference type="AlphaFoldDB" id="A0A2I1GXN9"/>
<keyword evidence="2" id="KW-1185">Reference proteome</keyword>
<dbReference type="Proteomes" id="UP000234323">
    <property type="component" value="Unassembled WGS sequence"/>
</dbReference>
<sequence length="147" mass="17727">MIPSSIIKPFHDAKIPKKLTKKLLLTFLFNLHRDIYEILWKERNSKWKQYKIDHNITKTSIKQPIKQKDHRRQHNHEISPDNPANNNILNIGYTNPFMTSKRNLDDSILWIYLTSSNFRHNLPWINSLYLDIIDSITYDNNLFYYNI</sequence>
<proteinExistence type="predicted"/>
<organism evidence="1 2">
    <name type="scientific">Rhizophagus irregularis</name>
    <dbReference type="NCBI Taxonomy" id="588596"/>
    <lineage>
        <taxon>Eukaryota</taxon>
        <taxon>Fungi</taxon>
        <taxon>Fungi incertae sedis</taxon>
        <taxon>Mucoromycota</taxon>
        <taxon>Glomeromycotina</taxon>
        <taxon>Glomeromycetes</taxon>
        <taxon>Glomerales</taxon>
        <taxon>Glomeraceae</taxon>
        <taxon>Rhizophagus</taxon>
    </lineage>
</organism>
<gene>
    <name evidence="1" type="ORF">RhiirA4_468410</name>
</gene>
<dbReference type="EMBL" id="LLXI01001017">
    <property type="protein sequence ID" value="PKY51396.1"/>
    <property type="molecule type" value="Genomic_DNA"/>
</dbReference>
<protein>
    <submittedName>
        <fullName evidence="1">Uncharacterized protein</fullName>
    </submittedName>
</protein>
<accession>A0A2I1GXN9</accession>
<dbReference type="VEuPathDB" id="FungiDB:RhiirA1_472287"/>
<evidence type="ECO:0000313" key="2">
    <source>
        <dbReference type="Proteomes" id="UP000234323"/>
    </source>
</evidence>
<dbReference type="VEuPathDB" id="FungiDB:RhiirFUN_002852"/>
<name>A0A2I1GXN9_9GLOM</name>
<reference evidence="1 2" key="1">
    <citation type="submission" date="2015-10" db="EMBL/GenBank/DDBJ databases">
        <title>Genome analyses suggest a sexual origin of heterokaryosis in a supposedly ancient asexual fungus.</title>
        <authorList>
            <person name="Ropars J."/>
            <person name="Sedzielewska K."/>
            <person name="Noel J."/>
            <person name="Charron P."/>
            <person name="Farinelli L."/>
            <person name="Marton T."/>
            <person name="Kruger M."/>
            <person name="Pelin A."/>
            <person name="Brachmann A."/>
            <person name="Corradi N."/>
        </authorList>
    </citation>
    <scope>NUCLEOTIDE SEQUENCE [LARGE SCALE GENOMIC DNA]</scope>
    <source>
        <strain evidence="1 2">A4</strain>
    </source>
</reference>